<accession>A0ABN1HJ78</accession>
<proteinExistence type="predicted"/>
<sequence>MTIKPNADTGVPRTAEVRTGPGGRGRQAGVRRKGAGIYLPILSIALPSDFRIDSHIRGSSVSAISARRSSRP</sequence>
<name>A0ABN1HJ78_9ACTN</name>
<protein>
    <recommendedName>
        <fullName evidence="4">Transposase</fullName>
    </recommendedName>
</protein>
<comment type="caution">
    <text evidence="2">The sequence shown here is derived from an EMBL/GenBank/DDBJ whole genome shotgun (WGS) entry which is preliminary data.</text>
</comment>
<gene>
    <name evidence="2" type="ORF">GCM10009535_35610</name>
</gene>
<keyword evidence="3" id="KW-1185">Reference proteome</keyword>
<organism evidence="2 3">
    <name type="scientific">Streptomyces thermocarboxydovorans</name>
    <dbReference type="NCBI Taxonomy" id="59298"/>
    <lineage>
        <taxon>Bacteria</taxon>
        <taxon>Bacillati</taxon>
        <taxon>Actinomycetota</taxon>
        <taxon>Actinomycetes</taxon>
        <taxon>Kitasatosporales</taxon>
        <taxon>Streptomycetaceae</taxon>
        <taxon>Streptomyces</taxon>
    </lineage>
</organism>
<evidence type="ECO:0008006" key="4">
    <source>
        <dbReference type="Google" id="ProtNLM"/>
    </source>
</evidence>
<reference evidence="2 3" key="1">
    <citation type="journal article" date="2019" name="Int. J. Syst. Evol. Microbiol.">
        <title>The Global Catalogue of Microorganisms (GCM) 10K type strain sequencing project: providing services to taxonomists for standard genome sequencing and annotation.</title>
        <authorList>
            <consortium name="The Broad Institute Genomics Platform"/>
            <consortium name="The Broad Institute Genome Sequencing Center for Infectious Disease"/>
            <person name="Wu L."/>
            <person name="Ma J."/>
        </authorList>
    </citation>
    <scope>NUCLEOTIDE SEQUENCE [LARGE SCALE GENOMIC DNA]</scope>
    <source>
        <strain evidence="2 3">JCM 10367</strain>
    </source>
</reference>
<dbReference type="EMBL" id="BAAAGU010000035">
    <property type="protein sequence ID" value="GAA0653897.1"/>
    <property type="molecule type" value="Genomic_DNA"/>
</dbReference>
<feature type="region of interest" description="Disordered" evidence="1">
    <location>
        <begin position="1"/>
        <end position="31"/>
    </location>
</feature>
<evidence type="ECO:0000256" key="1">
    <source>
        <dbReference type="SAM" id="MobiDB-lite"/>
    </source>
</evidence>
<dbReference type="Proteomes" id="UP001500724">
    <property type="component" value="Unassembled WGS sequence"/>
</dbReference>
<evidence type="ECO:0000313" key="3">
    <source>
        <dbReference type="Proteomes" id="UP001500724"/>
    </source>
</evidence>
<evidence type="ECO:0000313" key="2">
    <source>
        <dbReference type="EMBL" id="GAA0653897.1"/>
    </source>
</evidence>